<dbReference type="Proteomes" id="UP000659904">
    <property type="component" value="Unassembled WGS sequence"/>
</dbReference>
<reference evidence="2 3" key="1">
    <citation type="submission" date="2021-01" db="EMBL/GenBank/DDBJ databases">
        <title>Whole genome shotgun sequence of Catellatospora citrea NBRC 14495.</title>
        <authorList>
            <person name="Komaki H."/>
            <person name="Tamura T."/>
        </authorList>
    </citation>
    <scope>NUCLEOTIDE SEQUENCE [LARGE SCALE GENOMIC DNA]</scope>
    <source>
        <strain evidence="2 3">NBRC 14495</strain>
    </source>
</reference>
<keyword evidence="3" id="KW-1185">Reference proteome</keyword>
<dbReference type="InterPro" id="IPR025161">
    <property type="entry name" value="IS402-like_dom"/>
</dbReference>
<protein>
    <recommendedName>
        <fullName evidence="1">Insertion element IS402-like domain-containing protein</fullName>
    </recommendedName>
</protein>
<comment type="caution">
    <text evidence="2">The sequence shown here is derived from an EMBL/GenBank/DDBJ whole genome shotgun (WGS) entry which is preliminary data.</text>
</comment>
<accession>A0A8J3KBX0</accession>
<proteinExistence type="predicted"/>
<gene>
    <name evidence="2" type="ORF">Cci01nite_52360</name>
</gene>
<dbReference type="PANTHER" id="PTHR46637">
    <property type="entry name" value="TIS1421-TRANSPOSASE PROTEIN A"/>
    <property type="match status" value="1"/>
</dbReference>
<dbReference type="EMBL" id="BONH01000025">
    <property type="protein sequence ID" value="GIG00143.1"/>
    <property type="molecule type" value="Genomic_DNA"/>
</dbReference>
<dbReference type="Pfam" id="PF13340">
    <property type="entry name" value="DUF4096"/>
    <property type="match status" value="1"/>
</dbReference>
<dbReference type="InterPro" id="IPR052909">
    <property type="entry name" value="Transposase_6_like"/>
</dbReference>
<sequence>MWSKRLVIDGIWWRVRAGAPWRDVLARYGPRQTVYSLFRRWQRSGVWVQLVTAMQARADADGRLCWKVNVDSTICRAR</sequence>
<dbReference type="PANTHER" id="PTHR46637:SF1">
    <property type="entry name" value="BLL5188 PROTEIN"/>
    <property type="match status" value="1"/>
</dbReference>
<evidence type="ECO:0000313" key="2">
    <source>
        <dbReference type="EMBL" id="GIG00143.1"/>
    </source>
</evidence>
<dbReference type="AlphaFoldDB" id="A0A8J3KBX0"/>
<evidence type="ECO:0000313" key="3">
    <source>
        <dbReference type="Proteomes" id="UP000659904"/>
    </source>
</evidence>
<name>A0A8J3KBX0_9ACTN</name>
<feature type="domain" description="Insertion element IS402-like" evidence="1">
    <location>
        <begin position="2"/>
        <end position="50"/>
    </location>
</feature>
<evidence type="ECO:0000259" key="1">
    <source>
        <dbReference type="Pfam" id="PF13340"/>
    </source>
</evidence>
<organism evidence="2 3">
    <name type="scientific">Catellatospora citrea</name>
    <dbReference type="NCBI Taxonomy" id="53366"/>
    <lineage>
        <taxon>Bacteria</taxon>
        <taxon>Bacillati</taxon>
        <taxon>Actinomycetota</taxon>
        <taxon>Actinomycetes</taxon>
        <taxon>Micromonosporales</taxon>
        <taxon>Micromonosporaceae</taxon>
        <taxon>Catellatospora</taxon>
    </lineage>
</organism>